<dbReference type="OMA" id="NITCANQ"/>
<keyword evidence="1" id="KW-1133">Transmembrane helix</keyword>
<keyword evidence="3" id="KW-1185">Reference proteome</keyword>
<dbReference type="GO" id="GO:0008270">
    <property type="term" value="F:zinc ion binding"/>
    <property type="evidence" value="ECO:0007669"/>
    <property type="project" value="TreeGrafter"/>
</dbReference>
<dbReference type="AlphaFoldDB" id="A0A8S1STB2"/>
<evidence type="ECO:0000313" key="3">
    <source>
        <dbReference type="Proteomes" id="UP000683925"/>
    </source>
</evidence>
<reference evidence="2" key="1">
    <citation type="submission" date="2021-01" db="EMBL/GenBank/DDBJ databases">
        <authorList>
            <consortium name="Genoscope - CEA"/>
            <person name="William W."/>
        </authorList>
    </citation>
    <scope>NUCLEOTIDE SEQUENCE</scope>
</reference>
<sequence length="430" mass="50379">MDKQLKYIKESPISQKQCLRVPKYKIICCFLLWILLLVYLIKEWNNQLPKIIISRIYQTDILSQNKGIQLKFLSQPLQSFDNVLIVIHNTNGSDQQLIQSNKEGSYNIPFGQFEIQICNESNHNITCANQNQIAAILGDSIEIEILLQITQYNYEEQTFYQVPKSLKYYIHKNTQQLGYLQYQIVSTEIRSNDLFTQSQTYTQIEDAALTFSSVNYASYTLSKMKIGVDPIITKKVVVYDKFYVFALQLISMSSIMYFVNLMLKNLQRIKKKKLKLLEIISIYFPQIQDYKITFNFLGQISSVTTLDGEIRNLRQWRQFYQKYSQSAKEKLKLKNVIYYISRLQYICMSLQDRDTIMNAHTLGIKLNLQQEIQNETTTIELNEIDDPIVLRGTDMDLLSQPTGPIFLGDSKIAFYKRNRGQNMNKKFQLI</sequence>
<dbReference type="PANTHER" id="PTHR12621">
    <property type="entry name" value="CYSTEINE AND HISTIDINE-RICH DOMAIN CHORD -CONTAINING PROTEIN"/>
    <property type="match status" value="1"/>
</dbReference>
<protein>
    <recommendedName>
        <fullName evidence="4">Transmembrane protein</fullName>
    </recommendedName>
</protein>
<gene>
    <name evidence="2" type="ORF">POCTA_138.1.T0150025</name>
</gene>
<evidence type="ECO:0008006" key="4">
    <source>
        <dbReference type="Google" id="ProtNLM"/>
    </source>
</evidence>
<evidence type="ECO:0000313" key="2">
    <source>
        <dbReference type="EMBL" id="CAD8143413.1"/>
    </source>
</evidence>
<proteinExistence type="predicted"/>
<feature type="transmembrane region" description="Helical" evidence="1">
    <location>
        <begin position="242"/>
        <end position="263"/>
    </location>
</feature>
<accession>A0A8S1STB2</accession>
<organism evidence="2 3">
    <name type="scientific">Paramecium octaurelia</name>
    <dbReference type="NCBI Taxonomy" id="43137"/>
    <lineage>
        <taxon>Eukaryota</taxon>
        <taxon>Sar</taxon>
        <taxon>Alveolata</taxon>
        <taxon>Ciliophora</taxon>
        <taxon>Intramacronucleata</taxon>
        <taxon>Oligohymenophorea</taxon>
        <taxon>Peniculida</taxon>
        <taxon>Parameciidae</taxon>
        <taxon>Paramecium</taxon>
    </lineage>
</organism>
<keyword evidence="1" id="KW-0472">Membrane</keyword>
<dbReference type="EMBL" id="CAJJDP010000015">
    <property type="protein sequence ID" value="CAD8143413.1"/>
    <property type="molecule type" value="Genomic_DNA"/>
</dbReference>
<dbReference type="Proteomes" id="UP000683925">
    <property type="component" value="Unassembled WGS sequence"/>
</dbReference>
<dbReference type="OrthoDB" id="10298421at2759"/>
<feature type="transmembrane region" description="Helical" evidence="1">
    <location>
        <begin position="21"/>
        <end position="41"/>
    </location>
</feature>
<evidence type="ECO:0000256" key="1">
    <source>
        <dbReference type="SAM" id="Phobius"/>
    </source>
</evidence>
<keyword evidence="1" id="KW-0812">Transmembrane</keyword>
<dbReference type="PANTHER" id="PTHR12621:SF7">
    <property type="entry name" value="CYSTEINE AND HISTIDINE-RICH DOMAIN-CONTAINING PROTEIN 1"/>
    <property type="match status" value="1"/>
</dbReference>
<comment type="caution">
    <text evidence="2">The sequence shown here is derived from an EMBL/GenBank/DDBJ whole genome shotgun (WGS) entry which is preliminary data.</text>
</comment>
<name>A0A8S1STB2_PAROT</name>